<dbReference type="Proteomes" id="UP000698800">
    <property type="component" value="Unassembled WGS sequence"/>
</dbReference>
<evidence type="ECO:0000256" key="1">
    <source>
        <dbReference type="SAM" id="MobiDB-lite"/>
    </source>
</evidence>
<dbReference type="CDD" id="cd10170">
    <property type="entry name" value="ASKHA_NBD_HSP70"/>
    <property type="match status" value="1"/>
</dbReference>
<proteinExistence type="predicted"/>
<name>A0A9P8I8Q5_9PEZI</name>
<accession>A0A9P8I8Q5</accession>
<feature type="compositionally biased region" description="Low complexity" evidence="1">
    <location>
        <begin position="70"/>
        <end position="81"/>
    </location>
</feature>
<dbReference type="OrthoDB" id="2394218at2759"/>
<dbReference type="EMBL" id="JAGHQL010000006">
    <property type="protein sequence ID" value="KAH0545359.1"/>
    <property type="molecule type" value="Genomic_DNA"/>
</dbReference>
<gene>
    <name evidence="2" type="ORF">FGG08_000500</name>
</gene>
<dbReference type="SUPFAM" id="SSF53067">
    <property type="entry name" value="Actin-like ATPase domain"/>
    <property type="match status" value="2"/>
</dbReference>
<dbReference type="InterPro" id="IPR043129">
    <property type="entry name" value="ATPase_NBD"/>
</dbReference>
<dbReference type="AlphaFoldDB" id="A0A9P8I8Q5"/>
<feature type="compositionally biased region" description="Basic and acidic residues" evidence="1">
    <location>
        <begin position="126"/>
        <end position="135"/>
    </location>
</feature>
<feature type="region of interest" description="Disordered" evidence="1">
    <location>
        <begin position="59"/>
        <end position="83"/>
    </location>
</feature>
<organism evidence="2 3">
    <name type="scientific">Glutinoglossum americanum</name>
    <dbReference type="NCBI Taxonomy" id="1670608"/>
    <lineage>
        <taxon>Eukaryota</taxon>
        <taxon>Fungi</taxon>
        <taxon>Dikarya</taxon>
        <taxon>Ascomycota</taxon>
        <taxon>Pezizomycotina</taxon>
        <taxon>Geoglossomycetes</taxon>
        <taxon>Geoglossales</taxon>
        <taxon>Geoglossaceae</taxon>
        <taxon>Glutinoglossum</taxon>
    </lineage>
</organism>
<evidence type="ECO:0000313" key="3">
    <source>
        <dbReference type="Proteomes" id="UP000698800"/>
    </source>
</evidence>
<feature type="compositionally biased region" description="Polar residues" evidence="1">
    <location>
        <begin position="136"/>
        <end position="145"/>
    </location>
</feature>
<dbReference type="PANTHER" id="PTHR42749:SF1">
    <property type="entry name" value="CELL SHAPE-DETERMINING PROTEIN MREB"/>
    <property type="match status" value="1"/>
</dbReference>
<protein>
    <submittedName>
        <fullName evidence="2">Uncharacterized protein</fullName>
    </submittedName>
</protein>
<dbReference type="Gene3D" id="3.30.420.40">
    <property type="match status" value="1"/>
</dbReference>
<comment type="caution">
    <text evidence="2">The sequence shown here is derived from an EMBL/GenBank/DDBJ whole genome shotgun (WGS) entry which is preliminary data.</text>
</comment>
<keyword evidence="3" id="KW-1185">Reference proteome</keyword>
<reference evidence="2" key="1">
    <citation type="submission" date="2021-03" db="EMBL/GenBank/DDBJ databases">
        <title>Comparative genomics and phylogenomic investigation of the class Geoglossomycetes provide insights into ecological specialization and systematics.</title>
        <authorList>
            <person name="Melie T."/>
            <person name="Pirro S."/>
            <person name="Miller A.N."/>
            <person name="Quandt A."/>
        </authorList>
    </citation>
    <scope>NUCLEOTIDE SEQUENCE</scope>
    <source>
        <strain evidence="2">GBOQ0MN5Z8</strain>
    </source>
</reference>
<feature type="region of interest" description="Disordered" evidence="1">
    <location>
        <begin position="126"/>
        <end position="157"/>
    </location>
</feature>
<sequence>MAIPATASAGTRWVSQPVELDNVELVRVVKVGPFMPGGGVVFPPMSVTDVEGSLLDDVEEDSVGVGGGDTTVVGGDPTDPGENSTGVDAFSVDEAMAEVPYPVVELSIIVSKTGAVNIVEREMTGMRANDAKRTSSGEPNRTQGKLSPPDWNEKATLKTTRVRHSGAGWTNGGKWLFSQASGSGPQGGEVDTSQAEVPMEGKGIGGGPLLKNPKFIEAEPFISTGICDETQVLIKMAGKLVIGVDLGMTFTGVAYSTQNMVRPNVIQSWPGKSGQVENKVPTIVTYTDNSVSSWGFLCQSDDDYLPNKQTRQWFKLFLDPRVLRDFSNQPDVPRIAAEDVKRWYLDFLQKLYQHIETTMLSKVRRAVWMGEVEFIFSVPTTWTRQGMIEDYKDIIRRAGFGEGGNSHTVDIGLTEAEAAAVSTAKGSVNAFARGDTLLICDAGGGTTYTLLEPSVDVGSTKIDEEFEGSVAQRLGALSGHVSFDSDAASKMTRGQFQAFKCAFGPEGDFPTYSIRVPGITPYDYTNESLRVVRGKMYFARFVHLRFPMFCSSGEELTGENRTELQNIFDTQVRRIFRLIDKQLQQMATKMPEKQISFLVLSGGLGSSSYVQQCLRTRYITSHSPPSNAQRMEILLSDEPQLAVARGLVMDRIQKLTLGQSIMETRCCRASYGMVCMELYNSTKHIGMETWTDPLDQKMYVKEQIDWFVKKGQPVHTDHLIEHQFTRKIESGRPRETWKTRLVSCNADSAFLPTTFHPNRSTGATLLCVLESDLTHLPLTCFKKKNRHWYNRGKVYHRANYSVRVVIGSADIRFELWMDRVKYSKDRPIKVEWGPAEKGEVEVGGNEGVRWESY</sequence>
<dbReference type="PANTHER" id="PTHR42749">
    <property type="entry name" value="CELL SHAPE-DETERMINING PROTEIN MREB"/>
    <property type="match status" value="1"/>
</dbReference>
<evidence type="ECO:0000313" key="2">
    <source>
        <dbReference type="EMBL" id="KAH0545359.1"/>
    </source>
</evidence>